<dbReference type="EMBL" id="UZAD01000003">
    <property type="protein sequence ID" value="VDN81261.1"/>
    <property type="molecule type" value="Genomic_DNA"/>
</dbReference>
<evidence type="ECO:0000313" key="1">
    <source>
        <dbReference type="EMBL" id="VDN81261.1"/>
    </source>
</evidence>
<gene>
    <name evidence="1" type="ORF">BPAG_LOCUS75</name>
</gene>
<reference evidence="1 2" key="2">
    <citation type="submission" date="2018-11" db="EMBL/GenBank/DDBJ databases">
        <authorList>
            <consortium name="Pathogen Informatics"/>
        </authorList>
    </citation>
    <scope>NUCLEOTIDE SEQUENCE [LARGE SCALE GENOMIC DNA]</scope>
</reference>
<reference evidence="3" key="1">
    <citation type="submission" date="2017-02" db="UniProtKB">
        <authorList>
            <consortium name="WormBaseParasite"/>
        </authorList>
    </citation>
    <scope>IDENTIFICATION</scope>
</reference>
<protein>
    <submittedName>
        <fullName evidence="3">DUF676 domain-containing protein</fullName>
    </submittedName>
</protein>
<organism evidence="3">
    <name type="scientific">Brugia pahangi</name>
    <name type="common">Filarial nematode worm</name>
    <dbReference type="NCBI Taxonomy" id="6280"/>
    <lineage>
        <taxon>Eukaryota</taxon>
        <taxon>Metazoa</taxon>
        <taxon>Ecdysozoa</taxon>
        <taxon>Nematoda</taxon>
        <taxon>Chromadorea</taxon>
        <taxon>Rhabditida</taxon>
        <taxon>Spirurina</taxon>
        <taxon>Spiruromorpha</taxon>
        <taxon>Filarioidea</taxon>
        <taxon>Onchocercidae</taxon>
        <taxon>Brugia</taxon>
    </lineage>
</organism>
<keyword evidence="2" id="KW-1185">Reference proteome</keyword>
<evidence type="ECO:0000313" key="2">
    <source>
        <dbReference type="Proteomes" id="UP000278627"/>
    </source>
</evidence>
<dbReference type="WBParaSite" id="BPAG_0000007401-mRNA-1">
    <property type="protein sequence ID" value="BPAG_0000007401-mRNA-1"/>
    <property type="gene ID" value="BPAG_0000007401"/>
</dbReference>
<sequence length="159" mass="18936">MNTDVTSRKMPCIFIVTHGPRSIEFKLKISVSDFRRENPKLLVNCRSELRKQISGLCFAILNEMQETDFENTLSCVVLIHFWNHCTILLCQRDTEIQLIKSNYYLQRFRSIWYKYIFYNVFKMHALYEYQIFSSLNENPAVNYATLNYPMMLIGYASQN</sequence>
<evidence type="ECO:0000313" key="3">
    <source>
        <dbReference type="WBParaSite" id="BPAG_0000007401-mRNA-1"/>
    </source>
</evidence>
<accession>A0A0N4SWQ4</accession>
<proteinExistence type="predicted"/>
<dbReference type="AlphaFoldDB" id="A0A0N4SWQ4"/>
<dbReference type="Proteomes" id="UP000278627">
    <property type="component" value="Unassembled WGS sequence"/>
</dbReference>
<name>A0A0N4SWQ4_BRUPA</name>